<evidence type="ECO:0000256" key="2">
    <source>
        <dbReference type="SAM" id="SignalP"/>
    </source>
</evidence>
<protein>
    <submittedName>
        <fullName evidence="4">Beta-N-acetylglucosaminidase</fullName>
    </submittedName>
</protein>
<keyword evidence="2" id="KW-0732">Signal</keyword>
<evidence type="ECO:0000256" key="1">
    <source>
        <dbReference type="ARBA" id="ARBA00022801"/>
    </source>
</evidence>
<dbReference type="Proteomes" id="UP000078459">
    <property type="component" value="Unassembled WGS sequence"/>
</dbReference>
<evidence type="ECO:0000313" key="5">
    <source>
        <dbReference type="Proteomes" id="UP000078459"/>
    </source>
</evidence>
<feature type="domain" description="Beta-lactamase-related" evidence="3">
    <location>
        <begin position="223"/>
        <end position="574"/>
    </location>
</feature>
<dbReference type="SUPFAM" id="SSF52279">
    <property type="entry name" value="Beta-D-glucan exohydrolase, C-terminal domain"/>
    <property type="match status" value="1"/>
</dbReference>
<feature type="signal peptide" evidence="2">
    <location>
        <begin position="1"/>
        <end position="19"/>
    </location>
</feature>
<dbReference type="Gene3D" id="3.40.710.10">
    <property type="entry name" value="DD-peptidase/beta-lactamase superfamily"/>
    <property type="match status" value="1"/>
</dbReference>
<evidence type="ECO:0000259" key="3">
    <source>
        <dbReference type="Pfam" id="PF00144"/>
    </source>
</evidence>
<dbReference type="STRING" id="1826909.A5893_10400"/>
<dbReference type="EMBL" id="LWHJ01000028">
    <property type="protein sequence ID" value="OAQ39076.1"/>
    <property type="molecule type" value="Genomic_DNA"/>
</dbReference>
<dbReference type="InterPro" id="IPR001466">
    <property type="entry name" value="Beta-lactam-related"/>
</dbReference>
<organism evidence="4 5">
    <name type="scientific">Pedobacter psychrophilus</name>
    <dbReference type="NCBI Taxonomy" id="1826909"/>
    <lineage>
        <taxon>Bacteria</taxon>
        <taxon>Pseudomonadati</taxon>
        <taxon>Bacteroidota</taxon>
        <taxon>Sphingobacteriia</taxon>
        <taxon>Sphingobacteriales</taxon>
        <taxon>Sphingobacteriaceae</taxon>
        <taxon>Pedobacter</taxon>
    </lineage>
</organism>
<proteinExistence type="predicted"/>
<dbReference type="PROSITE" id="PS51257">
    <property type="entry name" value="PROKAR_LIPOPROTEIN"/>
    <property type="match status" value="1"/>
</dbReference>
<evidence type="ECO:0000313" key="4">
    <source>
        <dbReference type="EMBL" id="OAQ39076.1"/>
    </source>
</evidence>
<dbReference type="InterPro" id="IPR050789">
    <property type="entry name" value="Diverse_Enzym_Activities"/>
</dbReference>
<gene>
    <name evidence="4" type="ORF">A5893_10400</name>
</gene>
<dbReference type="PANTHER" id="PTHR43283">
    <property type="entry name" value="BETA-LACTAMASE-RELATED"/>
    <property type="match status" value="1"/>
</dbReference>
<feature type="chain" id="PRO_5008100369" evidence="2">
    <location>
        <begin position="20"/>
        <end position="598"/>
    </location>
</feature>
<keyword evidence="5" id="KW-1185">Reference proteome</keyword>
<accession>A0A179DDG9</accession>
<dbReference type="InterPro" id="IPR012338">
    <property type="entry name" value="Beta-lactam/transpept-like"/>
</dbReference>
<sequence>MIKKISFAFFLFISTFFFACGQEHKDAQNWLEKFNNAGQATVVLNNEKALLPLKKLEIKTIASIDLGYKYHSIFDSILNKYADIKTFPLTKDLNALNADLKFFNTIIIQVTDSTEFNDEILFFINQMENTRQVVINYFGEGKNLAKLNNVKAPIVFSPVKDQQAASFSAQLIFGGVACLGRLPISFSDKYQRNTGFDIDRIRLQFTVPEDLNINANDLKAIDEIAAEAIRNKATPGMVVFAAKDGKVIFNKAYGAHTYDTDAQKESVNDIFDLASITKVGATTMEVMHLYETNQLDLDTTIDTYLAQARNTDKADIKVKELMLHQAGFIPYIPFFSAIKPDDFSRDSSEVYNVKVADNYFMKKSYFNDVMWKQMLASPLKTRGKYVYSDLSMYFMKEVIEQITKTPLQNYVKTNFYNPLGMSSTGFNPRYRFTKSEIVPTELDTYFRKTLLMGYVHDQGAAMVGGVSGHAGLFSNASDLAILFQMLLNRGEYGGDRYFKPEIVNFFTTKYSELSRRGLGFDGFDSKSTYGYPSKFASSQSYGHTGYTGTCVWVDPKENLIYILLSNRVNPEVNNKLSTLNIRPRIQDVIYKAIQNARN</sequence>
<dbReference type="InterPro" id="IPR036881">
    <property type="entry name" value="Glyco_hydro_3_C_sf"/>
</dbReference>
<dbReference type="GO" id="GO:0005975">
    <property type="term" value="P:carbohydrate metabolic process"/>
    <property type="evidence" value="ECO:0007669"/>
    <property type="project" value="InterPro"/>
</dbReference>
<dbReference type="OrthoDB" id="9805821at2"/>
<reference evidence="4 5" key="1">
    <citation type="submission" date="2016-04" db="EMBL/GenBank/DDBJ databases">
        <authorList>
            <person name="Evans L.H."/>
            <person name="Alamgir A."/>
            <person name="Owens N."/>
            <person name="Weber N.D."/>
            <person name="Virtaneva K."/>
            <person name="Barbian K."/>
            <person name="Babar A."/>
            <person name="Rosenke K."/>
        </authorList>
    </citation>
    <scope>NUCLEOTIDE SEQUENCE [LARGE SCALE GENOMIC DNA]</scope>
    <source>
        <strain evidence="4 5">CCM 8644</strain>
    </source>
</reference>
<dbReference type="GO" id="GO:0004553">
    <property type="term" value="F:hydrolase activity, hydrolyzing O-glycosyl compounds"/>
    <property type="evidence" value="ECO:0007669"/>
    <property type="project" value="InterPro"/>
</dbReference>
<name>A0A179DDG9_9SPHI</name>
<comment type="caution">
    <text evidence="4">The sequence shown here is derived from an EMBL/GenBank/DDBJ whole genome shotgun (WGS) entry which is preliminary data.</text>
</comment>
<dbReference type="Pfam" id="PF00144">
    <property type="entry name" value="Beta-lactamase"/>
    <property type="match status" value="1"/>
</dbReference>
<dbReference type="RefSeq" id="WP_068822603.1">
    <property type="nucleotide sequence ID" value="NZ_LWHJ01000028.1"/>
</dbReference>
<dbReference type="SUPFAM" id="SSF56601">
    <property type="entry name" value="beta-lactamase/transpeptidase-like"/>
    <property type="match status" value="1"/>
</dbReference>
<keyword evidence="1" id="KW-0378">Hydrolase</keyword>
<dbReference type="PANTHER" id="PTHR43283:SF11">
    <property type="entry name" value="BETA-LACTAMASE-RELATED DOMAIN-CONTAINING PROTEIN"/>
    <property type="match status" value="1"/>
</dbReference>
<reference evidence="4 5" key="2">
    <citation type="submission" date="2016-06" db="EMBL/GenBank/DDBJ databases">
        <title>Pedobacter psychrophilus sp. nov., isolated from Antarctic fragmentary rock.</title>
        <authorList>
            <person name="Svec P."/>
        </authorList>
    </citation>
    <scope>NUCLEOTIDE SEQUENCE [LARGE SCALE GENOMIC DNA]</scope>
    <source>
        <strain evidence="4 5">CCM 8644</strain>
    </source>
</reference>
<dbReference type="AlphaFoldDB" id="A0A179DDG9"/>